<evidence type="ECO:0000313" key="1">
    <source>
        <dbReference type="EMBL" id="MFC6093443.1"/>
    </source>
</evidence>
<dbReference type="EMBL" id="JBHSQO010000043">
    <property type="protein sequence ID" value="MFC6093443.1"/>
    <property type="molecule type" value="Genomic_DNA"/>
</dbReference>
<dbReference type="RefSeq" id="WP_380640652.1">
    <property type="nucleotide sequence ID" value="NZ_JBHSQO010000043.1"/>
</dbReference>
<evidence type="ECO:0008006" key="3">
    <source>
        <dbReference type="Google" id="ProtNLM"/>
    </source>
</evidence>
<comment type="caution">
    <text evidence="1">The sequence shown here is derived from an EMBL/GenBank/DDBJ whole genome shotgun (WGS) entry which is preliminary data.</text>
</comment>
<dbReference type="Proteomes" id="UP001596220">
    <property type="component" value="Unassembled WGS sequence"/>
</dbReference>
<name>A0ABW1PDC6_9PSEU</name>
<proteinExistence type="predicted"/>
<keyword evidence="2" id="KW-1185">Reference proteome</keyword>
<evidence type="ECO:0000313" key="2">
    <source>
        <dbReference type="Proteomes" id="UP001596220"/>
    </source>
</evidence>
<accession>A0ABW1PDC6</accession>
<organism evidence="1 2">
    <name type="scientific">Saccharothrix lopnurensis</name>
    <dbReference type="NCBI Taxonomy" id="1670621"/>
    <lineage>
        <taxon>Bacteria</taxon>
        <taxon>Bacillati</taxon>
        <taxon>Actinomycetota</taxon>
        <taxon>Actinomycetes</taxon>
        <taxon>Pseudonocardiales</taxon>
        <taxon>Pseudonocardiaceae</taxon>
        <taxon>Saccharothrix</taxon>
    </lineage>
</organism>
<reference evidence="2" key="1">
    <citation type="journal article" date="2019" name="Int. J. Syst. Evol. Microbiol.">
        <title>The Global Catalogue of Microorganisms (GCM) 10K type strain sequencing project: providing services to taxonomists for standard genome sequencing and annotation.</title>
        <authorList>
            <consortium name="The Broad Institute Genomics Platform"/>
            <consortium name="The Broad Institute Genome Sequencing Center for Infectious Disease"/>
            <person name="Wu L."/>
            <person name="Ma J."/>
        </authorList>
    </citation>
    <scope>NUCLEOTIDE SEQUENCE [LARGE SCALE GENOMIC DNA]</scope>
    <source>
        <strain evidence="2">CGMCC 4.7246</strain>
    </source>
</reference>
<sequence>MRMPVIGRGSRTERVRSFIAVVASVVLTGAGLMAGAAPASAAQGCGGTLLAQYVYGDDGFAQVDVYLENGTTNCLVNRTRGASWGYAAGMAVAVSKSAADIPNTGSTNLCSGFTDTSTRQADCSQSYAYYAGPVRIYAPNSCISFGARANTGGWIEHGKWANRHCG</sequence>
<gene>
    <name evidence="1" type="ORF">ACFP3R_29590</name>
</gene>
<protein>
    <recommendedName>
        <fullName evidence="3">Peptidase inhibitor family I36</fullName>
    </recommendedName>
</protein>